<feature type="region of interest" description="Disordered" evidence="1">
    <location>
        <begin position="72"/>
        <end position="101"/>
    </location>
</feature>
<gene>
    <name evidence="2" type="ORF">UFOPK1726_00478</name>
</gene>
<dbReference type="AlphaFoldDB" id="A0A6J6EMZ2"/>
<accession>A0A6J6EMZ2</accession>
<proteinExistence type="predicted"/>
<evidence type="ECO:0000313" key="2">
    <source>
        <dbReference type="EMBL" id="CAB4574338.1"/>
    </source>
</evidence>
<dbReference type="EMBL" id="CAEZTT010000040">
    <property type="protein sequence ID" value="CAB4574338.1"/>
    <property type="molecule type" value="Genomic_DNA"/>
</dbReference>
<protein>
    <submittedName>
        <fullName evidence="2">Unannotated protein</fullName>
    </submittedName>
</protein>
<name>A0A6J6EMZ2_9ZZZZ</name>
<organism evidence="2">
    <name type="scientific">freshwater metagenome</name>
    <dbReference type="NCBI Taxonomy" id="449393"/>
    <lineage>
        <taxon>unclassified sequences</taxon>
        <taxon>metagenomes</taxon>
        <taxon>ecological metagenomes</taxon>
    </lineage>
</organism>
<reference evidence="2" key="1">
    <citation type="submission" date="2020-05" db="EMBL/GenBank/DDBJ databases">
        <authorList>
            <person name="Chiriac C."/>
            <person name="Salcher M."/>
            <person name="Ghai R."/>
            <person name="Kavagutti S V."/>
        </authorList>
    </citation>
    <scope>NUCLEOTIDE SEQUENCE</scope>
</reference>
<feature type="compositionally biased region" description="Low complexity" evidence="1">
    <location>
        <begin position="72"/>
        <end position="82"/>
    </location>
</feature>
<evidence type="ECO:0000256" key="1">
    <source>
        <dbReference type="SAM" id="MobiDB-lite"/>
    </source>
</evidence>
<sequence>MLGILSGSVVAKINFKWAGGSSTILRKASIALVDNWCASSMIINLNRDSAGANTAVSRSARTSSTPLLLAASSSSTSKLPTPFGANATHELQTPHGVAVGP</sequence>